<dbReference type="Pfam" id="PF01063">
    <property type="entry name" value="Aminotran_4"/>
    <property type="match status" value="1"/>
</dbReference>
<dbReference type="SUPFAM" id="SSF56752">
    <property type="entry name" value="D-aminoacid aminotransferase-like PLP-dependent enzymes"/>
    <property type="match status" value="1"/>
</dbReference>
<dbReference type="Gene3D" id="3.20.10.10">
    <property type="entry name" value="D-amino Acid Aminotransferase, subunit A, domain 2"/>
    <property type="match status" value="1"/>
</dbReference>
<protein>
    <recommendedName>
        <fullName evidence="8">Probable branched-chain-amino-acid aminotransferase</fullName>
        <ecNumber evidence="7">2.6.1.42</ecNumber>
    </recommendedName>
</protein>
<proteinExistence type="inferred from homology"/>
<dbReference type="PANTHER" id="PTHR42743">
    <property type="entry name" value="AMINO-ACID AMINOTRANSFERASE"/>
    <property type="match status" value="1"/>
</dbReference>
<comment type="catalytic activity">
    <reaction evidence="13">
        <text>L-leucine + 2-oxoglutarate = 4-methyl-2-oxopentanoate + L-glutamate</text>
        <dbReference type="Rhea" id="RHEA:18321"/>
        <dbReference type="ChEBI" id="CHEBI:16810"/>
        <dbReference type="ChEBI" id="CHEBI:17865"/>
        <dbReference type="ChEBI" id="CHEBI:29985"/>
        <dbReference type="ChEBI" id="CHEBI:57427"/>
        <dbReference type="EC" id="2.6.1.42"/>
    </reaction>
</comment>
<keyword evidence="15" id="KW-0808">Transferase</keyword>
<reference evidence="15 16" key="1">
    <citation type="submission" date="2016-10" db="EMBL/GenBank/DDBJ databases">
        <authorList>
            <person name="de Groot N.N."/>
        </authorList>
    </citation>
    <scope>NUCLEOTIDE SEQUENCE [LARGE SCALE GENOMIC DNA]</scope>
    <source>
        <strain evidence="15 16">DSM 26656</strain>
    </source>
</reference>
<name>A0A1H5XDW4_9HYPH</name>
<evidence type="ECO:0000256" key="4">
    <source>
        <dbReference type="ARBA" id="ARBA00004931"/>
    </source>
</evidence>
<dbReference type="EC" id="2.6.1.42" evidence="7"/>
<comment type="cofactor">
    <cofactor evidence="1">
        <name>pyridoxal 5'-phosphate</name>
        <dbReference type="ChEBI" id="CHEBI:597326"/>
    </cofactor>
</comment>
<accession>A0A1H5XDW4</accession>
<evidence type="ECO:0000256" key="2">
    <source>
        <dbReference type="ARBA" id="ARBA00003109"/>
    </source>
</evidence>
<dbReference type="OrthoDB" id="9805628at2"/>
<sequence length="307" mass="33722">MSSSVYSDGAAYVRGQFVPIAEATLPVTDWGFTRSDVVYDVVHVFDGCFFRLQDHLDRFELAMAKRRLRPPEDRTTIEAILHRCVALSGLSDSYVAMVASRGKPKVTGSRRPVDCENHLIAYAVPWVDVVPKDVQERGAHIWIASNPRVPDASVDPTVKNYQWNDLTSGLLEAHDAGFDTTVLCDAEGFLTEGPGFNVFVVKDGRVVTPDRGSLHGITRQTVLDLCAELGIEALVAPIHRSMLDEADEVFLTSTAGGVIPGARIGHRILGNDRPGPISLRLKQAYWSKHEESGHRTPVRPLEAEAAE</sequence>
<dbReference type="PANTHER" id="PTHR42743:SF11">
    <property type="entry name" value="AMINODEOXYCHORISMATE LYASE"/>
    <property type="match status" value="1"/>
</dbReference>
<feature type="region of interest" description="Disordered" evidence="14">
    <location>
        <begin position="288"/>
        <end position="307"/>
    </location>
</feature>
<dbReference type="InterPro" id="IPR043131">
    <property type="entry name" value="BCAT-like_N"/>
</dbReference>
<comment type="catalytic activity">
    <reaction evidence="11">
        <text>L-valine + 2-oxoglutarate = 3-methyl-2-oxobutanoate + L-glutamate</text>
        <dbReference type="Rhea" id="RHEA:24813"/>
        <dbReference type="ChEBI" id="CHEBI:11851"/>
        <dbReference type="ChEBI" id="CHEBI:16810"/>
        <dbReference type="ChEBI" id="CHEBI:29985"/>
        <dbReference type="ChEBI" id="CHEBI:57762"/>
        <dbReference type="EC" id="2.6.1.42"/>
    </reaction>
</comment>
<evidence type="ECO:0000256" key="3">
    <source>
        <dbReference type="ARBA" id="ARBA00004824"/>
    </source>
</evidence>
<keyword evidence="10" id="KW-0100">Branched-chain amino acid biosynthesis</keyword>
<evidence type="ECO:0000313" key="15">
    <source>
        <dbReference type="EMBL" id="SEG09958.1"/>
    </source>
</evidence>
<keyword evidence="16" id="KW-1185">Reference proteome</keyword>
<evidence type="ECO:0000256" key="5">
    <source>
        <dbReference type="ARBA" id="ARBA00005072"/>
    </source>
</evidence>
<dbReference type="InterPro" id="IPR043132">
    <property type="entry name" value="BCAT-like_C"/>
</dbReference>
<evidence type="ECO:0000256" key="13">
    <source>
        <dbReference type="ARBA" id="ARBA00049229"/>
    </source>
</evidence>
<keyword evidence="10" id="KW-0028">Amino-acid biosynthesis</keyword>
<dbReference type="GO" id="GO:0008652">
    <property type="term" value="P:amino acid biosynthetic process"/>
    <property type="evidence" value="ECO:0007669"/>
    <property type="project" value="UniProtKB-ARBA"/>
</dbReference>
<evidence type="ECO:0000256" key="12">
    <source>
        <dbReference type="ARBA" id="ARBA00048798"/>
    </source>
</evidence>
<evidence type="ECO:0000256" key="8">
    <source>
        <dbReference type="ARBA" id="ARBA00014472"/>
    </source>
</evidence>
<comment type="pathway">
    <text evidence="3">Amino-acid biosynthesis; L-isoleucine biosynthesis; L-isoleucine from 2-oxobutanoate: step 4/4.</text>
</comment>
<comment type="catalytic activity">
    <reaction evidence="12">
        <text>L-isoleucine + 2-oxoglutarate = (S)-3-methyl-2-oxopentanoate + L-glutamate</text>
        <dbReference type="Rhea" id="RHEA:24801"/>
        <dbReference type="ChEBI" id="CHEBI:16810"/>
        <dbReference type="ChEBI" id="CHEBI:29985"/>
        <dbReference type="ChEBI" id="CHEBI:35146"/>
        <dbReference type="ChEBI" id="CHEBI:58045"/>
        <dbReference type="EC" id="2.6.1.42"/>
    </reaction>
</comment>
<evidence type="ECO:0000256" key="9">
    <source>
        <dbReference type="ARBA" id="ARBA00022898"/>
    </source>
</evidence>
<dbReference type="InterPro" id="IPR050571">
    <property type="entry name" value="Class-IV_PLP-Dep_Aminotrnsfr"/>
</dbReference>
<dbReference type="Proteomes" id="UP000236743">
    <property type="component" value="Unassembled WGS sequence"/>
</dbReference>
<comment type="pathway">
    <text evidence="5">Amino-acid biosynthesis; L-leucine biosynthesis; L-leucine from 3-methyl-2-oxobutanoate: step 4/4.</text>
</comment>
<organism evidence="15 16">
    <name type="scientific">Bosea lathyri</name>
    <dbReference type="NCBI Taxonomy" id="1036778"/>
    <lineage>
        <taxon>Bacteria</taxon>
        <taxon>Pseudomonadati</taxon>
        <taxon>Pseudomonadota</taxon>
        <taxon>Alphaproteobacteria</taxon>
        <taxon>Hyphomicrobiales</taxon>
        <taxon>Boseaceae</taxon>
        <taxon>Bosea</taxon>
    </lineage>
</organism>
<evidence type="ECO:0000313" key="16">
    <source>
        <dbReference type="Proteomes" id="UP000236743"/>
    </source>
</evidence>
<comment type="similarity">
    <text evidence="6">Belongs to the class-IV pyridoxal-phosphate-dependent aminotransferase family.</text>
</comment>
<dbReference type="EMBL" id="FNUY01000003">
    <property type="protein sequence ID" value="SEG09958.1"/>
    <property type="molecule type" value="Genomic_DNA"/>
</dbReference>
<evidence type="ECO:0000256" key="14">
    <source>
        <dbReference type="SAM" id="MobiDB-lite"/>
    </source>
</evidence>
<keyword evidence="15" id="KW-0032">Aminotransferase</keyword>
<keyword evidence="9" id="KW-0663">Pyridoxal phosphate</keyword>
<dbReference type="FunFam" id="3.20.10.10:FF:000002">
    <property type="entry name" value="D-alanine aminotransferase"/>
    <property type="match status" value="1"/>
</dbReference>
<dbReference type="GO" id="GO:0009082">
    <property type="term" value="P:branched-chain amino acid biosynthetic process"/>
    <property type="evidence" value="ECO:0007669"/>
    <property type="project" value="UniProtKB-KW"/>
</dbReference>
<comment type="function">
    <text evidence="2">Acts on leucine, isoleucine and valine.</text>
</comment>
<dbReference type="InterPro" id="IPR001544">
    <property type="entry name" value="Aminotrans_IV"/>
</dbReference>
<dbReference type="AlphaFoldDB" id="A0A1H5XDW4"/>
<gene>
    <name evidence="15" type="ORF">SAMN04488115_103206</name>
</gene>
<dbReference type="GO" id="GO:0004084">
    <property type="term" value="F:branched-chain-amino-acid transaminase activity"/>
    <property type="evidence" value="ECO:0007669"/>
    <property type="project" value="UniProtKB-EC"/>
</dbReference>
<evidence type="ECO:0000256" key="1">
    <source>
        <dbReference type="ARBA" id="ARBA00001933"/>
    </source>
</evidence>
<evidence type="ECO:0000256" key="10">
    <source>
        <dbReference type="ARBA" id="ARBA00023304"/>
    </source>
</evidence>
<evidence type="ECO:0000256" key="11">
    <source>
        <dbReference type="ARBA" id="ARBA00048212"/>
    </source>
</evidence>
<comment type="pathway">
    <text evidence="4">Amino-acid biosynthesis; L-valine biosynthesis; L-valine from pyruvate: step 4/4.</text>
</comment>
<dbReference type="InterPro" id="IPR036038">
    <property type="entry name" value="Aminotransferase-like"/>
</dbReference>
<evidence type="ECO:0000256" key="7">
    <source>
        <dbReference type="ARBA" id="ARBA00013053"/>
    </source>
</evidence>
<dbReference type="Gene3D" id="3.30.470.10">
    <property type="match status" value="1"/>
</dbReference>
<evidence type="ECO:0000256" key="6">
    <source>
        <dbReference type="ARBA" id="ARBA00009320"/>
    </source>
</evidence>